<feature type="compositionally biased region" description="Low complexity" evidence="2">
    <location>
        <begin position="31"/>
        <end position="58"/>
    </location>
</feature>
<dbReference type="AlphaFoldDB" id="A0A2H0W8S8"/>
<protein>
    <recommendedName>
        <fullName evidence="6">DUF5667 domain-containing protein</fullName>
    </recommendedName>
</protein>
<dbReference type="EMBL" id="PEZW01000012">
    <property type="protein sequence ID" value="PIS07767.1"/>
    <property type="molecule type" value="Genomic_DNA"/>
</dbReference>
<feature type="coiled-coil region" evidence="1">
    <location>
        <begin position="156"/>
        <end position="206"/>
    </location>
</feature>
<evidence type="ECO:0000256" key="3">
    <source>
        <dbReference type="SAM" id="SignalP"/>
    </source>
</evidence>
<organism evidence="4 5">
    <name type="scientific">Candidatus Berkelbacteria bacterium CG10_big_fil_rev_8_21_14_0_10_43_13</name>
    <dbReference type="NCBI Taxonomy" id="1974514"/>
    <lineage>
        <taxon>Bacteria</taxon>
        <taxon>Candidatus Berkelbacteria</taxon>
    </lineage>
</organism>
<keyword evidence="1" id="KW-0175">Coiled coil</keyword>
<name>A0A2H0W8S8_9BACT</name>
<feature type="compositionally biased region" description="Basic and acidic residues" evidence="2">
    <location>
        <begin position="82"/>
        <end position="91"/>
    </location>
</feature>
<proteinExistence type="predicted"/>
<evidence type="ECO:0000313" key="4">
    <source>
        <dbReference type="EMBL" id="PIS07767.1"/>
    </source>
</evidence>
<evidence type="ECO:0000256" key="1">
    <source>
        <dbReference type="SAM" id="Coils"/>
    </source>
</evidence>
<feature type="region of interest" description="Disordered" evidence="2">
    <location>
        <begin position="26"/>
        <end position="59"/>
    </location>
</feature>
<keyword evidence="3" id="KW-0732">Signal</keyword>
<evidence type="ECO:0008006" key="6">
    <source>
        <dbReference type="Google" id="ProtNLM"/>
    </source>
</evidence>
<accession>A0A2H0W8S8</accession>
<feature type="signal peptide" evidence="3">
    <location>
        <begin position="1"/>
        <end position="21"/>
    </location>
</feature>
<evidence type="ECO:0000256" key="2">
    <source>
        <dbReference type="SAM" id="MobiDB-lite"/>
    </source>
</evidence>
<reference evidence="5" key="1">
    <citation type="submission" date="2017-09" db="EMBL/GenBank/DDBJ databases">
        <title>Depth-based differentiation of microbial function through sediment-hosted aquifers and enrichment of novel symbionts in the deep terrestrial subsurface.</title>
        <authorList>
            <person name="Probst A.J."/>
            <person name="Ladd B."/>
            <person name="Jarett J.K."/>
            <person name="Geller-Mcgrath D.E."/>
            <person name="Sieber C.M.K."/>
            <person name="Emerson J.B."/>
            <person name="Anantharaman K."/>
            <person name="Thomas B.C."/>
            <person name="Malmstrom R."/>
            <person name="Stieglmeier M."/>
            <person name="Klingl A."/>
            <person name="Woyke T."/>
            <person name="Ryan C.M."/>
            <person name="Banfield J.F."/>
        </authorList>
    </citation>
    <scope>NUCLEOTIDE SEQUENCE [LARGE SCALE GENOMIC DNA]</scope>
</reference>
<feature type="chain" id="PRO_5013769446" description="DUF5667 domain-containing protein" evidence="3">
    <location>
        <begin position="22"/>
        <end position="227"/>
    </location>
</feature>
<comment type="caution">
    <text evidence="4">The sequence shown here is derived from an EMBL/GenBank/DDBJ whole genome shotgun (WGS) entry which is preliminary data.</text>
</comment>
<sequence length="227" mass="25492">MNKKTLATVLALVITPVTVLAASENANQGESTQNSAQVQVQTQTQNADESTQIQTQTETKTEAQIEAQIEKDVTSTKQQYKSSDDTTKGRAGEVAKAVENILEVANQASDSTIGDQIRTIAKEQNKSEDGANKAMDKLQSRNKVSRFFIGPDFKQVKAVEQIMEQNRQRVRELQQIMTQLENTDDASAIQNQINILEIQNLNLANQLDKNERGFSLFGWLIRWFYRI</sequence>
<feature type="region of interest" description="Disordered" evidence="2">
    <location>
        <begin position="72"/>
        <end position="91"/>
    </location>
</feature>
<evidence type="ECO:0000313" key="5">
    <source>
        <dbReference type="Proteomes" id="UP000231382"/>
    </source>
</evidence>
<dbReference type="Proteomes" id="UP000231382">
    <property type="component" value="Unassembled WGS sequence"/>
</dbReference>
<gene>
    <name evidence="4" type="ORF">COT78_01770</name>
</gene>